<feature type="region of interest" description="Disordered" evidence="6">
    <location>
        <begin position="168"/>
        <end position="204"/>
    </location>
</feature>
<evidence type="ECO:0000256" key="2">
    <source>
        <dbReference type="ARBA" id="ARBA00022670"/>
    </source>
</evidence>
<dbReference type="GO" id="GO:0005634">
    <property type="term" value="C:nucleus"/>
    <property type="evidence" value="ECO:0007669"/>
    <property type="project" value="TreeGrafter"/>
</dbReference>
<feature type="compositionally biased region" description="Acidic residues" evidence="6">
    <location>
        <begin position="899"/>
        <end position="910"/>
    </location>
</feature>
<keyword evidence="2 8" id="KW-0645">Protease</keyword>
<dbReference type="PANTHER" id="PTHR12606:SF141">
    <property type="entry name" value="GH15225P-RELATED"/>
    <property type="match status" value="1"/>
</dbReference>
<dbReference type="Pfam" id="PF02902">
    <property type="entry name" value="Peptidase_C48"/>
    <property type="match status" value="1"/>
</dbReference>
<keyword evidence="5" id="KW-0175">Coiled coil</keyword>
<keyword evidence="4" id="KW-0788">Thiol protease</keyword>
<evidence type="ECO:0000256" key="6">
    <source>
        <dbReference type="SAM" id="MobiDB-lite"/>
    </source>
</evidence>
<sequence>MTVEQQQQQERSPPRPKGRIGYFGSLEELIASGKPRPSSPAPAKPTTFGYGWEPHPTSPNPIVNPGFDSRDPLAGTIAPRQLTRYLGRHYHSQLGRHRAGQTSGSVPKPRPTTEGKQLRVDRRNHWLQRKPRPTSGRIVADARASLERPRRRIFEHRLDRVRPAPERTKVDYGLDPGKKANKSSLEGPFAGKPSTANSIGARAPPLRRSRPAEYLGLTAISTLPATAPARVAKGPRHLPTPSHLSCEDYIAGTQKKRRELQKFAPRSKEARKDLFGPAGATNTKSSAKEVGNTTPGVESTPASPADPSPSPHTPRDFHRDDTESSSASSPAAPPGAYSFPPEQSTVVTPPTRPTLVQVTDRSKPRGFIVGRLDFKTIAIRRAGPERPSSDQGCPGPNASRFGRSCPPTCNTSRKRRAEDSELDLAVANAAEQSLPEQEPLTTTPSAAAVASDEATKPRGRAAWLVNIMTSVRGAVTKVSSSIAGYVYPRNYNVVERHSRDQKTGNIATKRIKLELVDDSIHETMTAQQSQAGNSETPKTNLVWVDESTRVAHWHQIAPLVRALRSISRRIEKGLSGSRDGSPAFRADDEAHSQRIYTLGAYIGIFQQTALVLESVYSHTFLAKLKDTFRLPRSIMDYDVSPDEFLAIAAAKEFVDNFPDECSPVLTESGVAQRVLKGIGADLDALANQRPMPSLVQRAGLVGKVMKFFRGRDSFGVEASDDPVSKLAVEMPGSFPDTQAKSESVDEEVNPPIDVPEHRPATKPNYLPPVRTTDAYTFVREHLAEIATKRRTIYQEGPAGMAPEDLLPRPSPISILKKDSQSPVVLKRLQKARGLKRVQFSPSAKPSKLSPAKPAGFFNRLFGSPLRPATENSSLSDAQTDGSPGSRSSERPDRHAGTEPETDNTSEDSDGEAVAARCQPRLVRHLNESLNGLEAKGFFVKDEPGEASSSPPSPPTLAGLHISDDKEEELEDLSLALQLLLDVDEARRREEEERKAKEAEEEKLRKTGGLRVPRRRLITSLPADWSQKVSASLQAHPSKTLAVTAESVELRKHDFAKVVPETEWLNDEIVNGSLQWLDRYVNAAAGATDVKSPNRVCLAMGSFFYKRLEDNGVQNTERALRRYGVTRANFLKLETILMPICKNNHWTLLVVRPQKRTVSHMDSFNPRGSVAHTNRALAWVEAFLGSDYKASEWRTVCHEAPLQMNGYDCGVFTITNGMCLALGLNAIDTYSGEDLPLQRLRIAGMLLNKGFSGEFDLAGL</sequence>
<accession>A0A166NHC7</accession>
<evidence type="ECO:0000256" key="5">
    <source>
        <dbReference type="SAM" id="Coils"/>
    </source>
</evidence>
<feature type="domain" description="Ubiquitin-like protease family profile" evidence="7">
    <location>
        <begin position="1047"/>
        <end position="1219"/>
    </location>
</feature>
<evidence type="ECO:0000256" key="3">
    <source>
        <dbReference type="ARBA" id="ARBA00022801"/>
    </source>
</evidence>
<keyword evidence="9" id="KW-1185">Reference proteome</keyword>
<protein>
    <submittedName>
        <fullName evidence="8">Ulp1 protease family protein</fullName>
    </submittedName>
</protein>
<evidence type="ECO:0000313" key="8">
    <source>
        <dbReference type="EMBL" id="KZL65677.1"/>
    </source>
</evidence>
<feature type="compositionally biased region" description="Low complexity" evidence="6">
    <location>
        <begin position="324"/>
        <end position="359"/>
    </location>
</feature>
<feature type="compositionally biased region" description="Basic and acidic residues" evidence="6">
    <location>
        <begin position="887"/>
        <end position="897"/>
    </location>
</feature>
<feature type="compositionally biased region" description="Low complexity" evidence="6">
    <location>
        <begin position="1"/>
        <end position="10"/>
    </location>
</feature>
<feature type="region of interest" description="Disordered" evidence="6">
    <location>
        <begin position="258"/>
        <end position="359"/>
    </location>
</feature>
<dbReference type="GO" id="GO:0016926">
    <property type="term" value="P:protein desumoylation"/>
    <property type="evidence" value="ECO:0007669"/>
    <property type="project" value="TreeGrafter"/>
</dbReference>
<evidence type="ECO:0000256" key="1">
    <source>
        <dbReference type="ARBA" id="ARBA00005234"/>
    </source>
</evidence>
<dbReference type="PANTHER" id="PTHR12606">
    <property type="entry name" value="SENTRIN/SUMO-SPECIFIC PROTEASE"/>
    <property type="match status" value="1"/>
</dbReference>
<reference evidence="8 9" key="1">
    <citation type="submission" date="2015-06" db="EMBL/GenBank/DDBJ databases">
        <title>Survival trade-offs in plant roots during colonization by closely related pathogenic and mutualistic fungi.</title>
        <authorList>
            <person name="Hacquard S."/>
            <person name="Kracher B."/>
            <person name="Hiruma K."/>
            <person name="Weinman A."/>
            <person name="Muench P."/>
            <person name="Garrido Oter R."/>
            <person name="Ver Loren van Themaat E."/>
            <person name="Dallerey J.-F."/>
            <person name="Damm U."/>
            <person name="Henrissat B."/>
            <person name="Lespinet O."/>
            <person name="Thon M."/>
            <person name="Kemen E."/>
            <person name="McHardy A.C."/>
            <person name="Schulze-Lefert P."/>
            <person name="O'Connell R.J."/>
        </authorList>
    </citation>
    <scope>NUCLEOTIDE SEQUENCE [LARGE SCALE GENOMIC DNA]</scope>
    <source>
        <strain evidence="8 9">0861</strain>
    </source>
</reference>
<gene>
    <name evidence="8" type="ORF">CT0861_10440</name>
</gene>
<feature type="compositionally biased region" description="Polar residues" evidence="6">
    <location>
        <begin position="280"/>
        <end position="297"/>
    </location>
</feature>
<organism evidence="8 9">
    <name type="scientific">Colletotrichum tofieldiae</name>
    <dbReference type="NCBI Taxonomy" id="708197"/>
    <lineage>
        <taxon>Eukaryota</taxon>
        <taxon>Fungi</taxon>
        <taxon>Dikarya</taxon>
        <taxon>Ascomycota</taxon>
        <taxon>Pezizomycotina</taxon>
        <taxon>Sordariomycetes</taxon>
        <taxon>Hypocreomycetidae</taxon>
        <taxon>Glomerellales</taxon>
        <taxon>Glomerellaceae</taxon>
        <taxon>Colletotrichum</taxon>
        <taxon>Colletotrichum spaethianum species complex</taxon>
    </lineage>
</organism>
<feature type="region of interest" description="Disordered" evidence="6">
    <location>
        <begin position="734"/>
        <end position="767"/>
    </location>
</feature>
<feature type="compositionally biased region" description="Polar residues" evidence="6">
    <location>
        <begin position="430"/>
        <end position="445"/>
    </location>
</feature>
<dbReference type="SUPFAM" id="SSF54001">
    <property type="entry name" value="Cysteine proteinases"/>
    <property type="match status" value="1"/>
</dbReference>
<name>A0A166NHC7_9PEZI</name>
<evidence type="ECO:0000256" key="4">
    <source>
        <dbReference type="ARBA" id="ARBA00022807"/>
    </source>
</evidence>
<feature type="compositionally biased region" description="Basic and acidic residues" evidence="6">
    <location>
        <begin position="168"/>
        <end position="178"/>
    </location>
</feature>
<dbReference type="STRING" id="708197.A0A166NHC7"/>
<dbReference type="InterPro" id="IPR003653">
    <property type="entry name" value="Peptidase_C48_C"/>
</dbReference>
<dbReference type="AlphaFoldDB" id="A0A166NHC7"/>
<comment type="similarity">
    <text evidence="1">Belongs to the peptidase C48 family.</text>
</comment>
<feature type="coiled-coil region" evidence="5">
    <location>
        <begin position="979"/>
        <end position="1006"/>
    </location>
</feature>
<evidence type="ECO:0000259" key="7">
    <source>
        <dbReference type="PROSITE" id="PS50600"/>
    </source>
</evidence>
<keyword evidence="3" id="KW-0378">Hydrolase</keyword>
<dbReference type="GO" id="GO:0016929">
    <property type="term" value="F:deSUMOylase activity"/>
    <property type="evidence" value="ECO:0007669"/>
    <property type="project" value="TreeGrafter"/>
</dbReference>
<dbReference type="Gene3D" id="3.40.395.10">
    <property type="entry name" value="Adenoviral Proteinase, Chain A"/>
    <property type="match status" value="1"/>
</dbReference>
<proteinExistence type="inferred from homology"/>
<feature type="region of interest" description="Disordered" evidence="6">
    <location>
        <begin position="836"/>
        <end position="914"/>
    </location>
</feature>
<feature type="region of interest" description="Disordered" evidence="6">
    <location>
        <begin position="430"/>
        <end position="455"/>
    </location>
</feature>
<feature type="region of interest" description="Disordered" evidence="6">
    <location>
        <begin position="1"/>
        <end position="74"/>
    </location>
</feature>
<dbReference type="PROSITE" id="PS50600">
    <property type="entry name" value="ULP_PROTEASE"/>
    <property type="match status" value="1"/>
</dbReference>
<feature type="compositionally biased region" description="Polar residues" evidence="6">
    <location>
        <begin position="869"/>
        <end position="886"/>
    </location>
</feature>
<feature type="region of interest" description="Disordered" evidence="6">
    <location>
        <begin position="380"/>
        <end position="417"/>
    </location>
</feature>
<dbReference type="InterPro" id="IPR038765">
    <property type="entry name" value="Papain-like_cys_pep_sf"/>
</dbReference>
<dbReference type="GO" id="GO:0006508">
    <property type="term" value="P:proteolysis"/>
    <property type="evidence" value="ECO:0007669"/>
    <property type="project" value="UniProtKB-KW"/>
</dbReference>
<dbReference type="Proteomes" id="UP000076552">
    <property type="component" value="Unassembled WGS sequence"/>
</dbReference>
<feature type="region of interest" description="Disordered" evidence="6">
    <location>
        <begin position="91"/>
        <end position="116"/>
    </location>
</feature>
<comment type="caution">
    <text evidence="8">The sequence shown here is derived from an EMBL/GenBank/DDBJ whole genome shotgun (WGS) entry which is preliminary data.</text>
</comment>
<feature type="compositionally biased region" description="Basic and acidic residues" evidence="6">
    <location>
        <begin position="313"/>
        <end position="322"/>
    </location>
</feature>
<feature type="compositionally biased region" description="Low complexity" evidence="6">
    <location>
        <begin position="840"/>
        <end position="854"/>
    </location>
</feature>
<dbReference type="EMBL" id="LFIV01000209">
    <property type="protein sequence ID" value="KZL65677.1"/>
    <property type="molecule type" value="Genomic_DNA"/>
</dbReference>
<evidence type="ECO:0000313" key="9">
    <source>
        <dbReference type="Proteomes" id="UP000076552"/>
    </source>
</evidence>